<evidence type="ECO:0000256" key="1">
    <source>
        <dbReference type="ARBA" id="ARBA00008983"/>
    </source>
</evidence>
<sequence length="141" mass="15248">MLGTRARGLSRLLLRAVASAPPQPQGGQFRILPVVASTASSPSRFSFGRDNAPWVLQRAGVTIPAGDEPDTHDDFKPVQKQADSLSPVHEAIEKDVKENQVMVFMKGVPQAPQCGFSAMVVRILDEYGTVFLICTSNNLKA</sequence>
<reference evidence="4 5" key="2">
    <citation type="journal article" date="2018" name="Plant J.">
        <title>The Physcomitrella patens chromosome-scale assembly reveals moss genome structure and evolution.</title>
        <authorList>
            <person name="Lang D."/>
            <person name="Ullrich K.K."/>
            <person name="Murat F."/>
            <person name="Fuchs J."/>
            <person name="Jenkins J."/>
            <person name="Haas F.B."/>
            <person name="Piednoel M."/>
            <person name="Gundlach H."/>
            <person name="Van Bel M."/>
            <person name="Meyberg R."/>
            <person name="Vives C."/>
            <person name="Morata J."/>
            <person name="Symeonidi A."/>
            <person name="Hiss M."/>
            <person name="Muchero W."/>
            <person name="Kamisugi Y."/>
            <person name="Saleh O."/>
            <person name="Blanc G."/>
            <person name="Decker E.L."/>
            <person name="van Gessel N."/>
            <person name="Grimwood J."/>
            <person name="Hayes R.D."/>
            <person name="Graham S.W."/>
            <person name="Gunter L.E."/>
            <person name="McDaniel S.F."/>
            <person name="Hoernstein S.N.W."/>
            <person name="Larsson A."/>
            <person name="Li F.W."/>
            <person name="Perroud P.F."/>
            <person name="Phillips J."/>
            <person name="Ranjan P."/>
            <person name="Rokshar D.S."/>
            <person name="Rothfels C.J."/>
            <person name="Schneider L."/>
            <person name="Shu S."/>
            <person name="Stevenson D.W."/>
            <person name="Thummler F."/>
            <person name="Tillich M."/>
            <person name="Villarreal Aguilar J.C."/>
            <person name="Widiez T."/>
            <person name="Wong G.K."/>
            <person name="Wymore A."/>
            <person name="Zhang Y."/>
            <person name="Zimmer A.D."/>
            <person name="Quatrano R.S."/>
            <person name="Mayer K.F.X."/>
            <person name="Goodstein D."/>
            <person name="Casacuberta J.M."/>
            <person name="Vandepoele K."/>
            <person name="Reski R."/>
            <person name="Cuming A.C."/>
            <person name="Tuskan G.A."/>
            <person name="Maumus F."/>
            <person name="Salse J."/>
            <person name="Schmutz J."/>
            <person name="Rensing S.A."/>
        </authorList>
    </citation>
    <scope>NUCLEOTIDE SEQUENCE [LARGE SCALE GENOMIC DNA]</scope>
    <source>
        <strain evidence="4 5">cv. Gransden 2004</strain>
    </source>
</reference>
<dbReference type="PROSITE" id="PS51354">
    <property type="entry name" value="GLUTAREDOXIN_2"/>
    <property type="match status" value="1"/>
</dbReference>
<reference evidence="4 5" key="1">
    <citation type="journal article" date="2008" name="Science">
        <title>The Physcomitrella genome reveals evolutionary insights into the conquest of land by plants.</title>
        <authorList>
            <person name="Rensing S."/>
            <person name="Lang D."/>
            <person name="Zimmer A."/>
            <person name="Terry A."/>
            <person name="Salamov A."/>
            <person name="Shapiro H."/>
            <person name="Nishiyama T."/>
            <person name="Perroud P.-F."/>
            <person name="Lindquist E."/>
            <person name="Kamisugi Y."/>
            <person name="Tanahashi T."/>
            <person name="Sakakibara K."/>
            <person name="Fujita T."/>
            <person name="Oishi K."/>
            <person name="Shin-I T."/>
            <person name="Kuroki Y."/>
            <person name="Toyoda A."/>
            <person name="Suzuki Y."/>
            <person name="Hashimoto A."/>
            <person name="Yamaguchi K."/>
            <person name="Sugano A."/>
            <person name="Kohara Y."/>
            <person name="Fujiyama A."/>
            <person name="Anterola A."/>
            <person name="Aoki S."/>
            <person name="Ashton N."/>
            <person name="Barbazuk W.B."/>
            <person name="Barker E."/>
            <person name="Bennetzen J."/>
            <person name="Bezanilla M."/>
            <person name="Blankenship R."/>
            <person name="Cho S.H."/>
            <person name="Dutcher S."/>
            <person name="Estelle M."/>
            <person name="Fawcett J.A."/>
            <person name="Gundlach H."/>
            <person name="Hanada K."/>
            <person name="Heyl A."/>
            <person name="Hicks K.A."/>
            <person name="Hugh J."/>
            <person name="Lohr M."/>
            <person name="Mayer K."/>
            <person name="Melkozernov A."/>
            <person name="Murata T."/>
            <person name="Nelson D."/>
            <person name="Pils B."/>
            <person name="Prigge M."/>
            <person name="Reiss B."/>
            <person name="Renner T."/>
            <person name="Rombauts S."/>
            <person name="Rushton P."/>
            <person name="Sanderfoot A."/>
            <person name="Schween G."/>
            <person name="Shiu S.-H."/>
            <person name="Stueber K."/>
            <person name="Theodoulou F.L."/>
            <person name="Tu H."/>
            <person name="Van de Peer Y."/>
            <person name="Verrier P.J."/>
            <person name="Waters E."/>
            <person name="Wood A."/>
            <person name="Yang L."/>
            <person name="Cove D."/>
            <person name="Cuming A."/>
            <person name="Hasebe M."/>
            <person name="Lucas S."/>
            <person name="Mishler D.B."/>
            <person name="Reski R."/>
            <person name="Grigoriev I."/>
            <person name="Quatrano R.S."/>
            <person name="Boore J.L."/>
        </authorList>
    </citation>
    <scope>NUCLEOTIDE SEQUENCE [LARGE SCALE GENOMIC DNA]</scope>
    <source>
        <strain evidence="4 5">cv. Gransden 2004</strain>
    </source>
</reference>
<reference evidence="4" key="3">
    <citation type="submission" date="2020-12" db="UniProtKB">
        <authorList>
            <consortium name="EnsemblPlants"/>
        </authorList>
    </citation>
    <scope>IDENTIFICATION</scope>
</reference>
<proteinExistence type="inferred from homology"/>
<dbReference type="EnsemblPlants" id="Pp3c3_2430V3.5">
    <property type="protein sequence ID" value="Pp3c3_2430V3.5"/>
    <property type="gene ID" value="Pp3c3_2430"/>
</dbReference>
<feature type="domain" description="Glutaredoxin" evidence="3">
    <location>
        <begin position="101"/>
        <end position="131"/>
    </location>
</feature>
<dbReference type="Gramene" id="Pp3c3_2430V3.5">
    <property type="protein sequence ID" value="Pp3c3_2430V3.5"/>
    <property type="gene ID" value="Pp3c3_2430"/>
</dbReference>
<dbReference type="InterPro" id="IPR036249">
    <property type="entry name" value="Thioredoxin-like_sf"/>
</dbReference>
<accession>A0A7I4DGB8</accession>
<gene>
    <name evidence="4" type="primary">LOC112280327</name>
</gene>
<dbReference type="PANTHER" id="PTHR10293:SF16">
    <property type="entry name" value="GLUTAREDOXIN-RELATED PROTEIN 5, MITOCHONDRIAL"/>
    <property type="match status" value="1"/>
</dbReference>
<dbReference type="EMBL" id="ABEU02000003">
    <property type="status" value="NOT_ANNOTATED_CDS"/>
    <property type="molecule type" value="Genomic_DNA"/>
</dbReference>
<evidence type="ECO:0000313" key="4">
    <source>
        <dbReference type="EnsemblPlants" id="Pp3c3_2430V3.5"/>
    </source>
</evidence>
<dbReference type="Proteomes" id="UP000006727">
    <property type="component" value="Chromosome 3"/>
</dbReference>
<keyword evidence="2" id="KW-0676">Redox-active center</keyword>
<dbReference type="InterPro" id="IPR002109">
    <property type="entry name" value="Glutaredoxin"/>
</dbReference>
<dbReference type="PANTHER" id="PTHR10293">
    <property type="entry name" value="GLUTAREDOXIN FAMILY MEMBER"/>
    <property type="match status" value="1"/>
</dbReference>
<dbReference type="GO" id="GO:0005739">
    <property type="term" value="C:mitochondrion"/>
    <property type="evidence" value="ECO:0007669"/>
    <property type="project" value="UniProtKB-ARBA"/>
</dbReference>
<dbReference type="Gene3D" id="3.40.30.10">
    <property type="entry name" value="Glutaredoxin"/>
    <property type="match status" value="1"/>
</dbReference>
<evidence type="ECO:0000256" key="2">
    <source>
        <dbReference type="ARBA" id="ARBA00023284"/>
    </source>
</evidence>
<organism evidence="4 5">
    <name type="scientific">Physcomitrium patens</name>
    <name type="common">Spreading-leaved earth moss</name>
    <name type="synonym">Physcomitrella patens</name>
    <dbReference type="NCBI Taxonomy" id="3218"/>
    <lineage>
        <taxon>Eukaryota</taxon>
        <taxon>Viridiplantae</taxon>
        <taxon>Streptophyta</taxon>
        <taxon>Embryophyta</taxon>
        <taxon>Bryophyta</taxon>
        <taxon>Bryophytina</taxon>
        <taxon>Bryopsida</taxon>
        <taxon>Funariidae</taxon>
        <taxon>Funariales</taxon>
        <taxon>Funariaceae</taxon>
        <taxon>Physcomitrium</taxon>
    </lineage>
</organism>
<dbReference type="SUPFAM" id="SSF52833">
    <property type="entry name" value="Thioredoxin-like"/>
    <property type="match status" value="1"/>
</dbReference>
<protein>
    <recommendedName>
        <fullName evidence="3">Glutaredoxin domain-containing protein</fullName>
    </recommendedName>
</protein>
<dbReference type="Pfam" id="PF00462">
    <property type="entry name" value="Glutaredoxin"/>
    <property type="match status" value="1"/>
</dbReference>
<evidence type="ECO:0000313" key="5">
    <source>
        <dbReference type="Proteomes" id="UP000006727"/>
    </source>
</evidence>
<comment type="similarity">
    <text evidence="1">Belongs to the glutaredoxin family. CGFS subfamily.</text>
</comment>
<name>A0A7I4DGB8_PHYPA</name>
<evidence type="ECO:0000259" key="3">
    <source>
        <dbReference type="Pfam" id="PF00462"/>
    </source>
</evidence>
<keyword evidence="5" id="KW-1185">Reference proteome</keyword>
<dbReference type="AlphaFoldDB" id="A0A7I4DGB8"/>
<dbReference type="InterPro" id="IPR004480">
    <property type="entry name" value="Monothiol_GRX-rel"/>
</dbReference>